<evidence type="ECO:0000259" key="1">
    <source>
        <dbReference type="Pfam" id="PF01408"/>
    </source>
</evidence>
<dbReference type="InterPro" id="IPR036291">
    <property type="entry name" value="NAD(P)-bd_dom_sf"/>
</dbReference>
<evidence type="ECO:0008006" key="5">
    <source>
        <dbReference type="Google" id="ProtNLM"/>
    </source>
</evidence>
<dbReference type="OrthoDB" id="9815825at2"/>
<dbReference type="Gene3D" id="3.30.360.10">
    <property type="entry name" value="Dihydrodipicolinate Reductase, domain 2"/>
    <property type="match status" value="1"/>
</dbReference>
<evidence type="ECO:0000313" key="4">
    <source>
        <dbReference type="Proteomes" id="UP000237947"/>
    </source>
</evidence>
<gene>
    <name evidence="3" type="ORF">C5Q98_06705</name>
</gene>
<dbReference type="PANTHER" id="PTHR43249:SF1">
    <property type="entry name" value="D-GLUCOSIDE 3-DEHYDROGENASE"/>
    <property type="match status" value="1"/>
</dbReference>
<dbReference type="Pfam" id="PF01408">
    <property type="entry name" value="GFO_IDH_MocA"/>
    <property type="match status" value="1"/>
</dbReference>
<dbReference type="AlphaFoldDB" id="A0A2S0KPF8"/>
<accession>A0A2S0KPF8</accession>
<dbReference type="InterPro" id="IPR052515">
    <property type="entry name" value="Gfo/Idh/MocA_Oxidoreductase"/>
</dbReference>
<feature type="domain" description="Gfo/Idh/MocA-like oxidoreductase N-terminal" evidence="1">
    <location>
        <begin position="10"/>
        <end position="134"/>
    </location>
</feature>
<dbReference type="InterPro" id="IPR055170">
    <property type="entry name" value="GFO_IDH_MocA-like_dom"/>
</dbReference>
<evidence type="ECO:0000313" key="3">
    <source>
        <dbReference type="EMBL" id="AVM42916.1"/>
    </source>
</evidence>
<dbReference type="EMBL" id="CP027226">
    <property type="protein sequence ID" value="AVM42916.1"/>
    <property type="molecule type" value="Genomic_DNA"/>
</dbReference>
<dbReference type="Gene3D" id="3.40.50.720">
    <property type="entry name" value="NAD(P)-binding Rossmann-like Domain"/>
    <property type="match status" value="1"/>
</dbReference>
<protein>
    <recommendedName>
        <fullName evidence="5">Gfo/Idh/MocA family oxidoreductase</fullName>
    </recommendedName>
</protein>
<dbReference type="Proteomes" id="UP000237947">
    <property type="component" value="Chromosome"/>
</dbReference>
<dbReference type="Pfam" id="PF22725">
    <property type="entry name" value="GFO_IDH_MocA_C3"/>
    <property type="match status" value="1"/>
</dbReference>
<dbReference type="RefSeq" id="WP_106012864.1">
    <property type="nucleotide sequence ID" value="NZ_CP027226.1"/>
</dbReference>
<feature type="domain" description="GFO/IDH/MocA-like oxidoreductase" evidence="2">
    <location>
        <begin position="144"/>
        <end position="259"/>
    </location>
</feature>
<dbReference type="InterPro" id="IPR000683">
    <property type="entry name" value="Gfo/Idh/MocA-like_OxRdtase_N"/>
</dbReference>
<keyword evidence="4" id="KW-1185">Reference proteome</keyword>
<reference evidence="4" key="1">
    <citation type="submission" date="2018-02" db="EMBL/GenBank/DDBJ databases">
        <authorList>
            <person name="Holder M.E."/>
            <person name="Ajami N.J."/>
            <person name="Petrosino J.F."/>
        </authorList>
    </citation>
    <scope>NUCLEOTIDE SEQUENCE [LARGE SCALE GENOMIC DNA]</scope>
    <source>
        <strain evidence="4">CCUG 47711</strain>
    </source>
</reference>
<dbReference type="PANTHER" id="PTHR43249">
    <property type="entry name" value="UDP-N-ACETYL-2-AMINO-2-DEOXY-D-GLUCURONATE OXIDASE"/>
    <property type="match status" value="1"/>
</dbReference>
<dbReference type="SUPFAM" id="SSF51735">
    <property type="entry name" value="NAD(P)-binding Rossmann-fold domains"/>
    <property type="match status" value="1"/>
</dbReference>
<proteinExistence type="predicted"/>
<dbReference type="GO" id="GO:0000166">
    <property type="term" value="F:nucleotide binding"/>
    <property type="evidence" value="ECO:0007669"/>
    <property type="project" value="InterPro"/>
</dbReference>
<sequence>MEQISNKSLKLALVGLGRVAEKHLKAVKHLGDTYEIVALVDNNSNRQIEVNEKFNLNLNTNNFFQSLADFYESGLNADVVAIATPSGTHYSLAKLALEHGSHLMVEKPLTLNLEEAYELLELSRSKNLKVAVGHIYRFFPIVDQLQKDIAAGEFGKVLAADVIVHWGHDQAYYDQSAWRGTWAQDGGAMMNQTVHALDLMTWLLSSKINSVQGQIKQLTHKMEAEDYGAALLGMDKGFVCRIEGTTNTPENQQSASFYISTERAEISAGLKKKKPYFSIIRRDGKKLTGKYIRAFLAKVWRNGIRKSINEFSNPHTGIFKDLANAIHEDGSPRANVLDGLQSVEAILAIYKSALNDGNSVKLPIEKDFTLEQMKGFFE</sequence>
<organism evidence="3 4">
    <name type="scientific">Fastidiosipila sanguinis</name>
    <dbReference type="NCBI Taxonomy" id="236753"/>
    <lineage>
        <taxon>Bacteria</taxon>
        <taxon>Bacillati</taxon>
        <taxon>Bacillota</taxon>
        <taxon>Clostridia</taxon>
        <taxon>Eubacteriales</taxon>
        <taxon>Oscillospiraceae</taxon>
        <taxon>Fastidiosipila</taxon>
    </lineage>
</organism>
<evidence type="ECO:0000259" key="2">
    <source>
        <dbReference type="Pfam" id="PF22725"/>
    </source>
</evidence>
<dbReference type="SUPFAM" id="SSF55347">
    <property type="entry name" value="Glyceraldehyde-3-phosphate dehydrogenase-like, C-terminal domain"/>
    <property type="match status" value="1"/>
</dbReference>
<name>A0A2S0KPF8_9FIRM</name>
<dbReference type="KEGG" id="fsa:C5Q98_06705"/>